<sequence>MKSVGLQGIEQQSKELFAYFGLAVYYSQALEQQLTNLLMLMKLSKGEVPSEEELTELYRRKLSSSLGQLVNEIRHHFPFTEEETLLLKEVWKQRNYIVHDYFKERIKETFTPNGRARMIRELTAFRDQAQELEQKLQGYTNELYVKLGLENDQPGVSNPH</sequence>
<name>A0A1R1F2Q1_9BACL</name>
<dbReference type="RefSeq" id="WP_076167933.1">
    <property type="nucleotide sequence ID" value="NZ_MRTP01000001.1"/>
</dbReference>
<comment type="caution">
    <text evidence="2">The sequence shown here is derived from an EMBL/GenBank/DDBJ whole genome shotgun (WGS) entry which is preliminary data.</text>
</comment>
<evidence type="ECO:0000256" key="1">
    <source>
        <dbReference type="SAM" id="Coils"/>
    </source>
</evidence>
<evidence type="ECO:0000313" key="2">
    <source>
        <dbReference type="EMBL" id="OMF58383.1"/>
    </source>
</evidence>
<keyword evidence="3" id="KW-1185">Reference proteome</keyword>
<protein>
    <recommendedName>
        <fullName evidence="4">Apea-like HEPN domain-containing protein</fullName>
    </recommendedName>
</protein>
<keyword evidence="1" id="KW-0175">Coiled coil</keyword>
<reference evidence="2 3" key="1">
    <citation type="submission" date="2016-11" db="EMBL/GenBank/DDBJ databases">
        <title>Paenibacillus species isolates.</title>
        <authorList>
            <person name="Beno S.M."/>
        </authorList>
    </citation>
    <scope>NUCLEOTIDE SEQUENCE [LARGE SCALE GENOMIC DNA]</scope>
    <source>
        <strain evidence="2 3">FSL R5-0378</strain>
    </source>
</reference>
<dbReference type="AlphaFoldDB" id="A0A1R1F2Q1"/>
<feature type="coiled-coil region" evidence="1">
    <location>
        <begin position="115"/>
        <end position="142"/>
    </location>
</feature>
<dbReference type="Proteomes" id="UP000187172">
    <property type="component" value="Unassembled WGS sequence"/>
</dbReference>
<gene>
    <name evidence="2" type="ORF">BK138_07625</name>
</gene>
<accession>A0A1R1F2Q1</accession>
<evidence type="ECO:0000313" key="3">
    <source>
        <dbReference type="Proteomes" id="UP000187172"/>
    </source>
</evidence>
<evidence type="ECO:0008006" key="4">
    <source>
        <dbReference type="Google" id="ProtNLM"/>
    </source>
</evidence>
<organism evidence="2 3">
    <name type="scientific">Paenibacillus rhizosphaerae</name>
    <dbReference type="NCBI Taxonomy" id="297318"/>
    <lineage>
        <taxon>Bacteria</taxon>
        <taxon>Bacillati</taxon>
        <taxon>Bacillota</taxon>
        <taxon>Bacilli</taxon>
        <taxon>Bacillales</taxon>
        <taxon>Paenibacillaceae</taxon>
        <taxon>Paenibacillus</taxon>
    </lineage>
</organism>
<proteinExistence type="predicted"/>
<dbReference type="STRING" id="297318.BK138_07625"/>
<dbReference type="EMBL" id="MRTP01000001">
    <property type="protein sequence ID" value="OMF58383.1"/>
    <property type="molecule type" value="Genomic_DNA"/>
</dbReference>